<evidence type="ECO:0000313" key="2">
    <source>
        <dbReference type="EMBL" id="EJK53054.1"/>
    </source>
</evidence>
<evidence type="ECO:0000313" key="3">
    <source>
        <dbReference type="Proteomes" id="UP000266841"/>
    </source>
</evidence>
<evidence type="ECO:0000256" key="1">
    <source>
        <dbReference type="SAM" id="MobiDB-lite"/>
    </source>
</evidence>
<comment type="caution">
    <text evidence="2">The sequence shown here is derived from an EMBL/GenBank/DDBJ whole genome shotgun (WGS) entry which is preliminary data.</text>
</comment>
<feature type="non-terminal residue" evidence="2">
    <location>
        <position position="84"/>
    </location>
</feature>
<keyword evidence="3" id="KW-1185">Reference proteome</keyword>
<organism evidence="2 3">
    <name type="scientific">Thalassiosira oceanica</name>
    <name type="common">Marine diatom</name>
    <dbReference type="NCBI Taxonomy" id="159749"/>
    <lineage>
        <taxon>Eukaryota</taxon>
        <taxon>Sar</taxon>
        <taxon>Stramenopiles</taxon>
        <taxon>Ochrophyta</taxon>
        <taxon>Bacillariophyta</taxon>
        <taxon>Coscinodiscophyceae</taxon>
        <taxon>Thalassiosirophycidae</taxon>
        <taxon>Thalassiosirales</taxon>
        <taxon>Thalassiosiraceae</taxon>
        <taxon>Thalassiosira</taxon>
    </lineage>
</organism>
<dbReference type="AlphaFoldDB" id="K0RL98"/>
<reference evidence="2 3" key="1">
    <citation type="journal article" date="2012" name="Genome Biol.">
        <title>Genome and low-iron response of an oceanic diatom adapted to chronic iron limitation.</title>
        <authorList>
            <person name="Lommer M."/>
            <person name="Specht M."/>
            <person name="Roy A.S."/>
            <person name="Kraemer L."/>
            <person name="Andreson R."/>
            <person name="Gutowska M.A."/>
            <person name="Wolf J."/>
            <person name="Bergner S.V."/>
            <person name="Schilhabel M.B."/>
            <person name="Klostermeier U.C."/>
            <person name="Beiko R.G."/>
            <person name="Rosenstiel P."/>
            <person name="Hippler M."/>
            <person name="Laroche J."/>
        </authorList>
    </citation>
    <scope>NUCLEOTIDE SEQUENCE [LARGE SCALE GENOMIC DNA]</scope>
    <source>
        <strain evidence="2 3">CCMP1005</strain>
    </source>
</reference>
<dbReference type="Proteomes" id="UP000266841">
    <property type="component" value="Unassembled WGS sequence"/>
</dbReference>
<dbReference type="EMBL" id="AGNL01038606">
    <property type="protein sequence ID" value="EJK53054.1"/>
    <property type="molecule type" value="Genomic_DNA"/>
</dbReference>
<protein>
    <submittedName>
        <fullName evidence="2">Uncharacterized protein</fullName>
    </submittedName>
</protein>
<accession>K0RL98</accession>
<proteinExistence type="predicted"/>
<feature type="region of interest" description="Disordered" evidence="1">
    <location>
        <begin position="54"/>
        <end position="84"/>
    </location>
</feature>
<name>K0RL98_THAOC</name>
<sequence>MLDEDSSWSRGQMRALCGLDSSTYLLLAVAHSVGANSGSPVYRVTGPTIPTTTSFIIPSSESASPASSASASPASSTSASPASS</sequence>
<gene>
    <name evidence="2" type="ORF">THAOC_27577</name>
</gene>